<dbReference type="Gene3D" id="3.30.70.270">
    <property type="match status" value="1"/>
</dbReference>
<dbReference type="Pfam" id="PF08448">
    <property type="entry name" value="PAS_4"/>
    <property type="match status" value="1"/>
</dbReference>
<name>A0A917KIH3_9BACL</name>
<dbReference type="CDD" id="cd00130">
    <property type="entry name" value="PAS"/>
    <property type="match status" value="1"/>
</dbReference>
<evidence type="ECO:0000259" key="4">
    <source>
        <dbReference type="PROSITE" id="PS50113"/>
    </source>
</evidence>
<evidence type="ECO:0000256" key="1">
    <source>
        <dbReference type="SAM" id="MobiDB-lite"/>
    </source>
</evidence>
<dbReference type="PANTHER" id="PTHR44757:SF2">
    <property type="entry name" value="BIOFILM ARCHITECTURE MAINTENANCE PROTEIN MBAA"/>
    <property type="match status" value="1"/>
</dbReference>
<dbReference type="PANTHER" id="PTHR44757">
    <property type="entry name" value="DIGUANYLATE CYCLASE DGCP"/>
    <property type="match status" value="1"/>
</dbReference>
<comment type="caution">
    <text evidence="6">The sequence shown here is derived from an EMBL/GenBank/DDBJ whole genome shotgun (WGS) entry which is preliminary data.</text>
</comment>
<dbReference type="SMART" id="SM00086">
    <property type="entry name" value="PAC"/>
    <property type="match status" value="1"/>
</dbReference>
<dbReference type="NCBIfam" id="TIGR00229">
    <property type="entry name" value="sensory_box"/>
    <property type="match status" value="1"/>
</dbReference>
<feature type="transmembrane region" description="Helical" evidence="2">
    <location>
        <begin position="54"/>
        <end position="74"/>
    </location>
</feature>
<dbReference type="AlphaFoldDB" id="A0A917KIH3"/>
<dbReference type="FunFam" id="3.30.70.270:FF:000001">
    <property type="entry name" value="Diguanylate cyclase domain protein"/>
    <property type="match status" value="1"/>
</dbReference>
<evidence type="ECO:0000259" key="5">
    <source>
        <dbReference type="PROSITE" id="PS50887"/>
    </source>
</evidence>
<dbReference type="SMART" id="SM00091">
    <property type="entry name" value="PAS"/>
    <property type="match status" value="1"/>
</dbReference>
<dbReference type="PROSITE" id="PS50887">
    <property type="entry name" value="GGDEF"/>
    <property type="match status" value="1"/>
</dbReference>
<dbReference type="SUPFAM" id="SSF55073">
    <property type="entry name" value="Nucleotide cyclase"/>
    <property type="match status" value="1"/>
</dbReference>
<sequence length="441" mass="49027">MLRWLLSGRSHWRVCAVIVAAGIASAGGAGFMLAVSSPKQADVFSWLWWRPMMLALGLNTPVCCGLMIWIWNGYQRKSDELQKKKAEILSGYMNELRDKENEFLSLFFHNPDSIMAFDHAARILHMNPAAQRLLNYSLSELRRMGTGVLAAIAPESDTASLFAKVLSGGVLVFDSTLRRKDGQMVYVQATAIPIYQDGQVRGVYIVCRDVTQQREAERRIRMLADLDHLTGRFNRRYFSEQLEQALVAAAQGGPKPAVLFVDIDRFKQINDALGHDAGDHVLKTAAERMAACIDQGDVLARFGGDEFAVLLRDVQMEDATHVAEKILQVLEQPVTFDGNELYLTASVGIAVYPVGGDTAAALLRHADAAMYEAKRKGKNRYQVHTPSMQAQAYAFKTNKLEHDLRRSICSGGSLKREYPPEEEERSGRVVAAETFSGGRVE</sequence>
<dbReference type="InterPro" id="IPR001610">
    <property type="entry name" value="PAC"/>
</dbReference>
<dbReference type="PROSITE" id="PS50113">
    <property type="entry name" value="PAC"/>
    <property type="match status" value="1"/>
</dbReference>
<feature type="domain" description="PAS" evidence="3">
    <location>
        <begin position="99"/>
        <end position="141"/>
    </location>
</feature>
<dbReference type="SUPFAM" id="SSF55785">
    <property type="entry name" value="PYP-like sensor domain (PAS domain)"/>
    <property type="match status" value="1"/>
</dbReference>
<dbReference type="Gene3D" id="3.30.450.20">
    <property type="entry name" value="PAS domain"/>
    <property type="match status" value="1"/>
</dbReference>
<dbReference type="SMART" id="SM00267">
    <property type="entry name" value="GGDEF"/>
    <property type="match status" value="1"/>
</dbReference>
<protein>
    <recommendedName>
        <fullName evidence="8">PAS domain S-box-containing protein/diguanylate cyclase (GGDEF)-like protein</fullName>
    </recommendedName>
</protein>
<dbReference type="Pfam" id="PF00990">
    <property type="entry name" value="GGDEF"/>
    <property type="match status" value="1"/>
</dbReference>
<dbReference type="Proteomes" id="UP000637695">
    <property type="component" value="Unassembled WGS sequence"/>
</dbReference>
<dbReference type="InterPro" id="IPR000160">
    <property type="entry name" value="GGDEF_dom"/>
</dbReference>
<evidence type="ECO:0000313" key="6">
    <source>
        <dbReference type="EMBL" id="GGJ12638.1"/>
    </source>
</evidence>
<organism evidence="6 7">
    <name type="scientific">Alicyclobacillus cellulosilyticus</name>
    <dbReference type="NCBI Taxonomy" id="1003997"/>
    <lineage>
        <taxon>Bacteria</taxon>
        <taxon>Bacillati</taxon>
        <taxon>Bacillota</taxon>
        <taxon>Bacilli</taxon>
        <taxon>Bacillales</taxon>
        <taxon>Alicyclobacillaceae</taxon>
        <taxon>Alicyclobacillus</taxon>
    </lineage>
</organism>
<keyword evidence="2" id="KW-1133">Transmembrane helix</keyword>
<dbReference type="PROSITE" id="PS50112">
    <property type="entry name" value="PAS"/>
    <property type="match status" value="1"/>
</dbReference>
<evidence type="ECO:0000256" key="2">
    <source>
        <dbReference type="SAM" id="Phobius"/>
    </source>
</evidence>
<feature type="domain" description="PAC" evidence="4">
    <location>
        <begin position="171"/>
        <end position="222"/>
    </location>
</feature>
<evidence type="ECO:0008006" key="8">
    <source>
        <dbReference type="Google" id="ProtNLM"/>
    </source>
</evidence>
<dbReference type="InterPro" id="IPR035965">
    <property type="entry name" value="PAS-like_dom_sf"/>
</dbReference>
<dbReference type="InterPro" id="IPR000014">
    <property type="entry name" value="PAS"/>
</dbReference>
<proteinExistence type="predicted"/>
<dbReference type="InterPro" id="IPR000700">
    <property type="entry name" value="PAS-assoc_C"/>
</dbReference>
<evidence type="ECO:0000313" key="7">
    <source>
        <dbReference type="Proteomes" id="UP000637695"/>
    </source>
</evidence>
<keyword evidence="7" id="KW-1185">Reference proteome</keyword>
<dbReference type="NCBIfam" id="TIGR00254">
    <property type="entry name" value="GGDEF"/>
    <property type="match status" value="1"/>
</dbReference>
<dbReference type="EMBL" id="BMOY01000047">
    <property type="protein sequence ID" value="GGJ12638.1"/>
    <property type="molecule type" value="Genomic_DNA"/>
</dbReference>
<keyword evidence="2" id="KW-0472">Membrane</keyword>
<evidence type="ECO:0000259" key="3">
    <source>
        <dbReference type="PROSITE" id="PS50112"/>
    </source>
</evidence>
<dbReference type="InterPro" id="IPR052155">
    <property type="entry name" value="Biofilm_reg_signaling"/>
</dbReference>
<dbReference type="InterPro" id="IPR013656">
    <property type="entry name" value="PAS_4"/>
</dbReference>
<reference evidence="6" key="2">
    <citation type="submission" date="2020-09" db="EMBL/GenBank/DDBJ databases">
        <authorList>
            <person name="Sun Q."/>
            <person name="Ohkuma M."/>
        </authorList>
    </citation>
    <scope>NUCLEOTIDE SEQUENCE</scope>
    <source>
        <strain evidence="6">JCM 18487</strain>
    </source>
</reference>
<feature type="region of interest" description="Disordered" evidence="1">
    <location>
        <begin position="411"/>
        <end position="441"/>
    </location>
</feature>
<keyword evidence="2" id="KW-0812">Transmembrane</keyword>
<feature type="transmembrane region" description="Helical" evidence="2">
    <location>
        <begin position="12"/>
        <end position="34"/>
    </location>
</feature>
<dbReference type="InterPro" id="IPR043128">
    <property type="entry name" value="Rev_trsase/Diguanyl_cyclase"/>
</dbReference>
<gene>
    <name evidence="6" type="ORF">GCM10010885_22510</name>
</gene>
<dbReference type="InterPro" id="IPR029787">
    <property type="entry name" value="Nucleotide_cyclase"/>
</dbReference>
<accession>A0A917KIH3</accession>
<dbReference type="CDD" id="cd01949">
    <property type="entry name" value="GGDEF"/>
    <property type="match status" value="1"/>
</dbReference>
<feature type="domain" description="GGDEF" evidence="5">
    <location>
        <begin position="254"/>
        <end position="386"/>
    </location>
</feature>
<reference evidence="6" key="1">
    <citation type="journal article" date="2014" name="Int. J. Syst. Evol. Microbiol.">
        <title>Complete genome sequence of Corynebacterium casei LMG S-19264T (=DSM 44701T), isolated from a smear-ripened cheese.</title>
        <authorList>
            <consortium name="US DOE Joint Genome Institute (JGI-PGF)"/>
            <person name="Walter F."/>
            <person name="Albersmeier A."/>
            <person name="Kalinowski J."/>
            <person name="Ruckert C."/>
        </authorList>
    </citation>
    <scope>NUCLEOTIDE SEQUENCE</scope>
    <source>
        <strain evidence="6">JCM 18487</strain>
    </source>
</reference>